<evidence type="ECO:0000313" key="13">
    <source>
        <dbReference type="Proteomes" id="UP000279259"/>
    </source>
</evidence>
<name>A0A427Y2C6_9TREE</name>
<evidence type="ECO:0000256" key="3">
    <source>
        <dbReference type="ARBA" id="ARBA00012021"/>
    </source>
</evidence>
<keyword evidence="4 10" id="KW-0812">Transmembrane</keyword>
<dbReference type="AlphaFoldDB" id="A0A427Y2C6"/>
<keyword evidence="5 10" id="KW-1133">Transmembrane helix</keyword>
<feature type="compositionally biased region" description="Basic residues" evidence="9">
    <location>
        <begin position="10"/>
        <end position="20"/>
    </location>
</feature>
<dbReference type="CDD" id="cd03508">
    <property type="entry name" value="Delta4-sphingolipid-FADS-like"/>
    <property type="match status" value="1"/>
</dbReference>
<dbReference type="PANTHER" id="PTHR12879:SF8">
    <property type="entry name" value="SPHINGOLIPID DELTA(4)-DESATURASE DES1"/>
    <property type="match status" value="1"/>
</dbReference>
<dbReference type="OrthoDB" id="200948at2759"/>
<proteinExistence type="inferred from homology"/>
<reference evidence="12 13" key="1">
    <citation type="submission" date="2018-11" db="EMBL/GenBank/DDBJ databases">
        <title>Genome sequence of Saitozyma podzolica DSM 27192.</title>
        <authorList>
            <person name="Aliyu H."/>
            <person name="Gorte O."/>
            <person name="Ochsenreither K."/>
        </authorList>
    </citation>
    <scope>NUCLEOTIDE SEQUENCE [LARGE SCALE GENOMIC DNA]</scope>
    <source>
        <strain evidence="12 13">DSM 27192</strain>
    </source>
</reference>
<dbReference type="EC" id="1.14.19.17" evidence="3"/>
<feature type="region of interest" description="Disordered" evidence="9">
    <location>
        <begin position="396"/>
        <end position="426"/>
    </location>
</feature>
<feature type="transmembrane region" description="Helical" evidence="10">
    <location>
        <begin position="240"/>
        <end position="260"/>
    </location>
</feature>
<dbReference type="InterPro" id="IPR011388">
    <property type="entry name" value="DES1/DES2"/>
</dbReference>
<dbReference type="EMBL" id="RSCD01000021">
    <property type="protein sequence ID" value="RSH85231.1"/>
    <property type="molecule type" value="Genomic_DNA"/>
</dbReference>
<feature type="region of interest" description="Disordered" evidence="9">
    <location>
        <begin position="1"/>
        <end position="51"/>
    </location>
</feature>
<dbReference type="GO" id="GO:0042284">
    <property type="term" value="F:sphingolipid delta-4 desaturase activity"/>
    <property type="evidence" value="ECO:0007669"/>
    <property type="project" value="UniProtKB-EC"/>
</dbReference>
<dbReference type="STRING" id="1890683.A0A427Y2C6"/>
<keyword evidence="13" id="KW-1185">Reference proteome</keyword>
<dbReference type="InterPro" id="IPR013866">
    <property type="entry name" value="Sphingolipid_d4-desaturase_N"/>
</dbReference>
<sequence length="426" mass="47632">MSTSSYFRSRATRPRGKGHAHALDKTPLTPSDTDPSYAPSEDSEGTGASAGAGAEAVGFVDPFPDFMWMTTEEPHRSRRMAILRAHPEVRKLMGPTPLTFPIVLLVLSTQLALAYWLRSTHPLSPLFLLTAYTLGGTLNQNTFLAIHEITHNLAFRSIRANKLLAIVANFAIGVPYAMAFKGYHIEHHKFLGEDGIDTDLPSRIEAIVLNNVAGKTFFATFQLLFYALRPGFIRSQKPTIWHGINLLAVLSFDAVLVHFLGWNALVYLLISSFFAGSLHPCAAHFIAEHYLMSEVQDGTPQALAQETTSYYGWLNLLCYNVGYHNEHHDFPSIPWTRLPELRRIASEFYEPLPAHKSWPYVTYKFITDPKVGMWSRAKRTSRGEKLQERVWVDMARGGGTEEVSEAESSDVGKGMEEAVQRGYASD</sequence>
<evidence type="ECO:0000256" key="5">
    <source>
        <dbReference type="ARBA" id="ARBA00022989"/>
    </source>
</evidence>
<evidence type="ECO:0000256" key="4">
    <source>
        <dbReference type="ARBA" id="ARBA00022692"/>
    </source>
</evidence>
<feature type="transmembrane region" description="Helical" evidence="10">
    <location>
        <begin position="204"/>
        <end position="228"/>
    </location>
</feature>
<comment type="similarity">
    <text evidence="2">Belongs to the fatty acid desaturase type 1 family. DEGS subfamily.</text>
</comment>
<evidence type="ECO:0000256" key="9">
    <source>
        <dbReference type="SAM" id="MobiDB-lite"/>
    </source>
</evidence>
<dbReference type="SMART" id="SM01269">
    <property type="entry name" value="Lipid_DES"/>
    <property type="match status" value="1"/>
</dbReference>
<feature type="transmembrane region" description="Helical" evidence="10">
    <location>
        <begin position="123"/>
        <end position="142"/>
    </location>
</feature>
<organism evidence="12 13">
    <name type="scientific">Saitozyma podzolica</name>
    <dbReference type="NCBI Taxonomy" id="1890683"/>
    <lineage>
        <taxon>Eukaryota</taxon>
        <taxon>Fungi</taxon>
        <taxon>Dikarya</taxon>
        <taxon>Basidiomycota</taxon>
        <taxon>Agaricomycotina</taxon>
        <taxon>Tremellomycetes</taxon>
        <taxon>Tremellales</taxon>
        <taxon>Trimorphomycetaceae</taxon>
        <taxon>Saitozyma</taxon>
    </lineage>
</organism>
<evidence type="ECO:0000256" key="7">
    <source>
        <dbReference type="ARBA" id="ARBA00023098"/>
    </source>
</evidence>
<evidence type="ECO:0000256" key="8">
    <source>
        <dbReference type="ARBA" id="ARBA00023136"/>
    </source>
</evidence>
<feature type="domain" description="Sphingolipid delta4-desaturase N-terminal" evidence="11">
    <location>
        <begin position="61"/>
        <end position="99"/>
    </location>
</feature>
<feature type="transmembrane region" description="Helical" evidence="10">
    <location>
        <begin position="98"/>
        <end position="117"/>
    </location>
</feature>
<dbReference type="GO" id="GO:0016020">
    <property type="term" value="C:membrane"/>
    <property type="evidence" value="ECO:0007669"/>
    <property type="project" value="UniProtKB-SubCell"/>
</dbReference>
<evidence type="ECO:0000256" key="2">
    <source>
        <dbReference type="ARBA" id="ARBA00006146"/>
    </source>
</evidence>
<evidence type="ECO:0000256" key="1">
    <source>
        <dbReference type="ARBA" id="ARBA00004141"/>
    </source>
</evidence>
<protein>
    <recommendedName>
        <fullName evidence="3">sphingolipid 4-desaturase</fullName>
        <ecNumber evidence="3">1.14.19.17</ecNumber>
    </recommendedName>
</protein>
<keyword evidence="6" id="KW-0560">Oxidoreductase</keyword>
<keyword evidence="7" id="KW-0443">Lipid metabolism</keyword>
<dbReference type="PANTHER" id="PTHR12879">
    <property type="entry name" value="SPHINGOLIPID DELTA 4 DESATURASE/C-4 HYDROXYLASE PROTEIN DES2"/>
    <property type="match status" value="1"/>
</dbReference>
<keyword evidence="8 10" id="KW-0472">Membrane</keyword>
<comment type="subcellular location">
    <subcellularLocation>
        <location evidence="1">Membrane</location>
        <topology evidence="1">Multi-pass membrane protein</topology>
    </subcellularLocation>
</comment>
<gene>
    <name evidence="12" type="ORF">EHS25_005038</name>
</gene>
<dbReference type="Proteomes" id="UP000279259">
    <property type="component" value="Unassembled WGS sequence"/>
</dbReference>
<evidence type="ECO:0000313" key="12">
    <source>
        <dbReference type="EMBL" id="RSH85231.1"/>
    </source>
</evidence>
<dbReference type="GO" id="GO:0046513">
    <property type="term" value="P:ceramide biosynthetic process"/>
    <property type="evidence" value="ECO:0007669"/>
    <property type="project" value="TreeGrafter"/>
</dbReference>
<evidence type="ECO:0000259" key="11">
    <source>
        <dbReference type="SMART" id="SM01269"/>
    </source>
</evidence>
<evidence type="ECO:0000256" key="10">
    <source>
        <dbReference type="SAM" id="Phobius"/>
    </source>
</evidence>
<dbReference type="Pfam" id="PF00487">
    <property type="entry name" value="FA_desaturase"/>
    <property type="match status" value="1"/>
</dbReference>
<dbReference type="Pfam" id="PF08557">
    <property type="entry name" value="Lipid_DES"/>
    <property type="match status" value="1"/>
</dbReference>
<feature type="transmembrane region" description="Helical" evidence="10">
    <location>
        <begin position="163"/>
        <end position="184"/>
    </location>
</feature>
<accession>A0A427Y2C6</accession>
<comment type="caution">
    <text evidence="12">The sequence shown here is derived from an EMBL/GenBank/DDBJ whole genome shotgun (WGS) entry which is preliminary data.</text>
</comment>
<evidence type="ECO:0000256" key="6">
    <source>
        <dbReference type="ARBA" id="ARBA00023002"/>
    </source>
</evidence>
<dbReference type="InterPro" id="IPR005804">
    <property type="entry name" value="FA_desaturase_dom"/>
</dbReference>